<evidence type="ECO:0000313" key="6">
    <source>
        <dbReference type="Proteomes" id="UP000317422"/>
    </source>
</evidence>
<dbReference type="Gene3D" id="3.30.1160.10">
    <property type="entry name" value="Cyanate lyase, C-terminal domain"/>
    <property type="match status" value="1"/>
</dbReference>
<dbReference type="Gene3D" id="1.10.260.40">
    <property type="entry name" value="lambda repressor-like DNA-binding domains"/>
    <property type="match status" value="1"/>
</dbReference>
<dbReference type="Pfam" id="PF02560">
    <property type="entry name" value="Cyanate_lyase"/>
    <property type="match status" value="1"/>
</dbReference>
<dbReference type="SUPFAM" id="SSF47413">
    <property type="entry name" value="lambda repressor-like DNA-binding domains"/>
    <property type="match status" value="1"/>
</dbReference>
<dbReference type="GO" id="GO:0003677">
    <property type="term" value="F:DNA binding"/>
    <property type="evidence" value="ECO:0007669"/>
    <property type="project" value="InterPro"/>
</dbReference>
<evidence type="ECO:0000256" key="1">
    <source>
        <dbReference type="ARBA" id="ARBA00003561"/>
    </source>
</evidence>
<proteinExistence type="inferred from homology"/>
<dbReference type="PANTHER" id="PTHR34186">
    <property type="entry name" value="CYANATE HYDRATASE"/>
    <property type="match status" value="1"/>
</dbReference>
<dbReference type="PANTHER" id="PTHR34186:SF2">
    <property type="entry name" value="CYANATE HYDRATASE"/>
    <property type="match status" value="1"/>
</dbReference>
<feature type="domain" description="Cyanate lyase C-terminal" evidence="4">
    <location>
        <begin position="82"/>
        <end position="154"/>
    </location>
</feature>
<keyword evidence="6" id="KW-1185">Reference proteome</keyword>
<dbReference type="InterPro" id="IPR036581">
    <property type="entry name" value="Cyanate_lyase_C_sf"/>
</dbReference>
<comment type="caution">
    <text evidence="5">The sequence shown here is derived from an EMBL/GenBank/DDBJ whole genome shotgun (WGS) entry which is preliminary data.</text>
</comment>
<dbReference type="InterPro" id="IPR010982">
    <property type="entry name" value="Lambda_DNA-bd_dom_sf"/>
</dbReference>
<dbReference type="SMART" id="SM01116">
    <property type="entry name" value="Cyanate_lyase"/>
    <property type="match status" value="1"/>
</dbReference>
<dbReference type="SUPFAM" id="SSF55234">
    <property type="entry name" value="Cyanase C-terminal domain"/>
    <property type="match status" value="1"/>
</dbReference>
<dbReference type="PRINTS" id="PR01693">
    <property type="entry name" value="CYANASE"/>
</dbReference>
<feature type="active site" evidence="3">
    <location>
        <position position="98"/>
    </location>
</feature>
<dbReference type="AlphaFoldDB" id="A0A543NI39"/>
<reference evidence="5 6" key="1">
    <citation type="submission" date="2019-06" db="EMBL/GenBank/DDBJ databases">
        <title>Sequencing the genomes of 1000 actinobacteria strains.</title>
        <authorList>
            <person name="Klenk H.-P."/>
        </authorList>
    </citation>
    <scope>NUCLEOTIDE SEQUENCE [LARGE SCALE GENOMIC DNA]</scope>
    <source>
        <strain evidence="5 6">DSM 45015</strain>
    </source>
</reference>
<accession>A0A543NI39</accession>
<comment type="catalytic activity">
    <reaction evidence="3">
        <text>cyanate + hydrogencarbonate + 3 H(+) = NH4(+) + 2 CO2</text>
        <dbReference type="Rhea" id="RHEA:11120"/>
        <dbReference type="ChEBI" id="CHEBI:15378"/>
        <dbReference type="ChEBI" id="CHEBI:16526"/>
        <dbReference type="ChEBI" id="CHEBI:17544"/>
        <dbReference type="ChEBI" id="CHEBI:28938"/>
        <dbReference type="ChEBI" id="CHEBI:29195"/>
        <dbReference type="EC" id="4.2.1.104"/>
    </reaction>
</comment>
<keyword evidence="2 3" id="KW-0456">Lyase</keyword>
<dbReference type="NCBIfam" id="TIGR00673">
    <property type="entry name" value="cynS"/>
    <property type="match status" value="1"/>
</dbReference>
<dbReference type="GO" id="GO:0008824">
    <property type="term" value="F:cyanate hydratase activity"/>
    <property type="evidence" value="ECO:0007669"/>
    <property type="project" value="UniProtKB-UniRule"/>
</dbReference>
<evidence type="ECO:0000256" key="2">
    <source>
        <dbReference type="ARBA" id="ARBA00023239"/>
    </source>
</evidence>
<comment type="similarity">
    <text evidence="3">Belongs to the cyanase family.</text>
</comment>
<dbReference type="EMBL" id="VFQC01000001">
    <property type="protein sequence ID" value="TQN31499.1"/>
    <property type="molecule type" value="Genomic_DNA"/>
</dbReference>
<evidence type="ECO:0000256" key="3">
    <source>
        <dbReference type="HAMAP-Rule" id="MF_00535"/>
    </source>
</evidence>
<dbReference type="Pfam" id="PF21291">
    <property type="entry name" value="CYNS_N"/>
    <property type="match status" value="1"/>
</dbReference>
<dbReference type="PIRSF" id="PIRSF001263">
    <property type="entry name" value="Cyanate_hydratas"/>
    <property type="match status" value="1"/>
</dbReference>
<organism evidence="5 6">
    <name type="scientific">Haloactinospora alba</name>
    <dbReference type="NCBI Taxonomy" id="405555"/>
    <lineage>
        <taxon>Bacteria</taxon>
        <taxon>Bacillati</taxon>
        <taxon>Actinomycetota</taxon>
        <taxon>Actinomycetes</taxon>
        <taxon>Streptosporangiales</taxon>
        <taxon>Nocardiopsidaceae</taxon>
        <taxon>Haloactinospora</taxon>
    </lineage>
</organism>
<evidence type="ECO:0000259" key="4">
    <source>
        <dbReference type="SMART" id="SM01116"/>
    </source>
</evidence>
<feature type="active site" evidence="3">
    <location>
        <position position="95"/>
    </location>
</feature>
<sequence>MTIQRLDPIGRSEAAQAVLEAKRRKGITWARIAEELDRSKVWTAAALLGRHTISKEQAITVGKLLGLDEAIRDALQLPPVRGTESLDPGEPVTTRLEEIVQLYGGAVNELVREEFGDGVMSAVDFRMDVDRTEDSEGERVVITLDGKYLPYREF</sequence>
<dbReference type="InterPro" id="IPR048564">
    <property type="entry name" value="CYNS_N"/>
</dbReference>
<dbReference type="InterPro" id="IPR008076">
    <property type="entry name" value="Cyanase"/>
</dbReference>
<dbReference type="InterPro" id="IPR003712">
    <property type="entry name" value="Cyanate_lyase_C"/>
</dbReference>
<comment type="function">
    <text evidence="1 3">Catalyzes the reaction of cyanate with bicarbonate to produce ammonia and carbon dioxide.</text>
</comment>
<evidence type="ECO:0000313" key="5">
    <source>
        <dbReference type="EMBL" id="TQN31499.1"/>
    </source>
</evidence>
<dbReference type="Proteomes" id="UP000317422">
    <property type="component" value="Unassembled WGS sequence"/>
</dbReference>
<name>A0A543NI39_9ACTN</name>
<dbReference type="RefSeq" id="WP_246062159.1">
    <property type="nucleotide sequence ID" value="NZ_VFQC01000001.1"/>
</dbReference>
<dbReference type="EC" id="4.2.1.104" evidence="3"/>
<dbReference type="HAMAP" id="MF_00535">
    <property type="entry name" value="Cyanate_hydrat"/>
    <property type="match status" value="1"/>
</dbReference>
<dbReference type="NCBIfam" id="NF002773">
    <property type="entry name" value="PRK02866.1"/>
    <property type="match status" value="1"/>
</dbReference>
<gene>
    <name evidence="3" type="primary">cynS</name>
    <name evidence="5" type="ORF">FHX37_1406</name>
</gene>
<protein>
    <recommendedName>
        <fullName evidence="3">Cyanate hydratase</fullName>
        <shortName evidence="3">Cyanase</shortName>
        <ecNumber evidence="3">4.2.1.104</ecNumber>
    </recommendedName>
    <alternativeName>
        <fullName evidence="3">Cyanate hydrolase</fullName>
    </alternativeName>
    <alternativeName>
        <fullName evidence="3">Cyanate lyase</fullName>
    </alternativeName>
</protein>
<feature type="active site" evidence="3">
    <location>
        <position position="121"/>
    </location>
</feature>